<evidence type="ECO:0000313" key="6">
    <source>
        <dbReference type="Proteomes" id="UP000279760"/>
    </source>
</evidence>
<dbReference type="KEGG" id="vsh:BSZ05_16715"/>
<protein>
    <submittedName>
        <fullName evidence="2">Uncharacterized protein</fullName>
    </submittedName>
</protein>
<sequence>MGKLMLKVIVPAQMHTGMTMVPDPMPQYIGAESLLPNGLLPPMIAGATVIGGQKVGSKWMGCTYMKAPYVIPGFAEVEETPF</sequence>
<reference evidence="3 5" key="4">
    <citation type="submission" date="2018-03" db="EMBL/GenBank/DDBJ databases">
        <title>Genetic Diversity and Phenotypic Plasticity of AHL Mediated Quorum Sensing in Environmental Strains of Vibrio mediterranei.</title>
        <authorList>
            <person name="Lantoine F."/>
            <person name="Vouve F."/>
        </authorList>
    </citation>
    <scope>NUCLEOTIDE SEQUENCE [LARGE SCALE GENOMIC DNA]</scope>
    <source>
        <strain evidence="3 5">17LN0615E</strain>
    </source>
</reference>
<evidence type="ECO:0000313" key="4">
    <source>
        <dbReference type="Proteomes" id="UP000197092"/>
    </source>
</evidence>
<accession>A0A2S9ZK53</accession>
<dbReference type="Proteomes" id="UP000197092">
    <property type="component" value="Chromosome 1"/>
</dbReference>
<dbReference type="EMBL" id="CP033577">
    <property type="protein sequence ID" value="AYV20209.1"/>
    <property type="molecule type" value="Genomic_DNA"/>
</dbReference>
<gene>
    <name evidence="1" type="ORF">BSZ05_16715</name>
    <name evidence="3" type="ORF">COR51_18740</name>
    <name evidence="2" type="ORF">ECB94_02340</name>
</gene>
<organism evidence="2 6">
    <name type="scientific">Vibrio mediterranei</name>
    <dbReference type="NCBI Taxonomy" id="689"/>
    <lineage>
        <taxon>Bacteria</taxon>
        <taxon>Pseudomonadati</taxon>
        <taxon>Pseudomonadota</taxon>
        <taxon>Gammaproteobacteria</taxon>
        <taxon>Vibrionales</taxon>
        <taxon>Vibrionaceae</taxon>
        <taxon>Vibrio</taxon>
    </lineage>
</organism>
<reference evidence="2 6" key="5">
    <citation type="submission" date="2018-11" db="EMBL/GenBank/DDBJ databases">
        <title>Complete Genome Sequence of Vbrio mediterranei 117-T6: a Potential Pathogen Bacteria Isolated from the Conchocelis of Pyropia.</title>
        <authorList>
            <person name="Liu Q."/>
        </authorList>
    </citation>
    <scope>NUCLEOTIDE SEQUENCE [LARGE SCALE GENOMIC DNA]</scope>
    <source>
        <strain evidence="2 6">117-T6</strain>
    </source>
</reference>
<keyword evidence="5" id="KW-1185">Reference proteome</keyword>
<reference evidence="1" key="3">
    <citation type="journal article" date="2018" name="BMC Genomics">
        <title>Comparative genomic analysis reveals the evolution and environmental adaptation strategies of vibrios.</title>
        <authorList>
            <person name="Lin H."/>
            <person name="Yu M."/>
            <person name="Wang X."/>
            <person name="Zhang X.H."/>
        </authorList>
    </citation>
    <scope>NUCLEOTIDE SEQUENCE</scope>
    <source>
        <strain evidence="1">QT6D1</strain>
    </source>
</reference>
<dbReference type="EMBL" id="CP018308">
    <property type="protein sequence ID" value="ASI91318.1"/>
    <property type="molecule type" value="Genomic_DNA"/>
</dbReference>
<reference evidence="3 5" key="2">
    <citation type="submission" date="2017-09" db="EMBL/GenBank/DDBJ databases">
        <authorList>
            <person name="Girard L."/>
            <person name="Lami R."/>
            <person name="Suzuki M."/>
            <person name="Baudart J."/>
        </authorList>
    </citation>
    <scope>NUCLEOTIDE SEQUENCE [LARGE SCALE GENOMIC DNA]</scope>
    <source>
        <strain evidence="3 5">17LN0615E</strain>
    </source>
</reference>
<dbReference type="RefSeq" id="WP_006073808.1">
    <property type="nucleotide sequence ID" value="NZ_CP018308.1"/>
</dbReference>
<dbReference type="AlphaFoldDB" id="A0A2C9PF58"/>
<name>A0A2C9PF58_9VIBR</name>
<evidence type="ECO:0000313" key="2">
    <source>
        <dbReference type="EMBL" id="AYV20209.1"/>
    </source>
</evidence>
<evidence type="ECO:0000313" key="5">
    <source>
        <dbReference type="Proteomes" id="UP000238163"/>
    </source>
</evidence>
<dbReference type="GeneID" id="64086536"/>
<reference evidence="4" key="1">
    <citation type="submission" date="2016-12" db="EMBL/GenBank/DDBJ databases">
        <title>Comparative genomic analysis reveals the diversity, evolution, and environmental adaptation strategies of the genus Vibrio.</title>
        <authorList>
            <person name="Lin H."/>
            <person name="Wang X."/>
            <person name="Zhang X.-H."/>
        </authorList>
    </citation>
    <scope>NUCLEOTIDE SEQUENCE [LARGE SCALE GENOMIC DNA]</scope>
    <source>
        <strain evidence="4">QT6D1</strain>
    </source>
</reference>
<accession>A0A2C9PF58</accession>
<proteinExistence type="predicted"/>
<evidence type="ECO:0000313" key="3">
    <source>
        <dbReference type="EMBL" id="PRQ66151.1"/>
    </source>
</evidence>
<evidence type="ECO:0000313" key="1">
    <source>
        <dbReference type="EMBL" id="ASI91318.1"/>
    </source>
</evidence>
<dbReference type="Proteomes" id="UP000238163">
    <property type="component" value="Unassembled WGS sequence"/>
</dbReference>
<dbReference type="EMBL" id="NWTN01000014">
    <property type="protein sequence ID" value="PRQ66151.1"/>
    <property type="molecule type" value="Genomic_DNA"/>
</dbReference>
<dbReference type="Proteomes" id="UP000279760">
    <property type="component" value="Chromosome 1"/>
</dbReference>